<evidence type="ECO:0000256" key="1">
    <source>
        <dbReference type="SAM" id="Phobius"/>
    </source>
</evidence>
<dbReference type="AlphaFoldDB" id="A0A679K8J6"/>
<keyword evidence="1" id="KW-1133">Transmembrane helix</keyword>
<gene>
    <name evidence="3" type="ORF">MBLL_04014</name>
</gene>
<name>A0A679K8J6_9HYPH</name>
<dbReference type="EMBL" id="LR743511">
    <property type="protein sequence ID" value="CAA2144894.1"/>
    <property type="molecule type" value="Genomic_DNA"/>
</dbReference>
<sequence>MLETNTSRPAPGAGHRTELVYEVLKADLVEAGRTTFRAQMRRPRLRLFLIGCAAMMVVFGFAQNDVVGFVSWVIIVCLVALLLPHAITRVLIPWQAGMTVRRDERFRHPWRAVIAPEAFTIATSQGETRYLWSAFTSRLSSPDMTLLMLGTRVFVPIPGRVLSPDDLAAIDAHMAASRPAPAAASPA</sequence>
<evidence type="ECO:0000313" key="3">
    <source>
        <dbReference type="EMBL" id="CAA2144894.1"/>
    </source>
</evidence>
<reference evidence="3" key="1">
    <citation type="submission" date="2019-12" db="EMBL/GenBank/DDBJ databases">
        <authorList>
            <person name="Cremers G."/>
        </authorList>
    </citation>
    <scope>NUCLEOTIDE SEQUENCE</scope>
    <source>
        <strain evidence="3">Mbul2</strain>
    </source>
</reference>
<feature type="domain" description="YcxB-like C-terminal" evidence="2">
    <location>
        <begin position="116"/>
        <end position="174"/>
    </location>
</feature>
<protein>
    <recommendedName>
        <fullName evidence="2">YcxB-like C-terminal domain-containing protein</fullName>
    </recommendedName>
</protein>
<dbReference type="RefSeq" id="WP_339163243.1">
    <property type="nucleotide sequence ID" value="NZ_LR743511.1"/>
</dbReference>
<evidence type="ECO:0000259" key="2">
    <source>
        <dbReference type="Pfam" id="PF14317"/>
    </source>
</evidence>
<dbReference type="Pfam" id="PF14317">
    <property type="entry name" value="YcxB"/>
    <property type="match status" value="1"/>
</dbReference>
<keyword evidence="1" id="KW-0812">Transmembrane</keyword>
<dbReference type="InterPro" id="IPR025588">
    <property type="entry name" value="YcxB-like_C"/>
</dbReference>
<organism evidence="3">
    <name type="scientific">Methylobacterium bullatum</name>
    <dbReference type="NCBI Taxonomy" id="570505"/>
    <lineage>
        <taxon>Bacteria</taxon>
        <taxon>Pseudomonadati</taxon>
        <taxon>Pseudomonadota</taxon>
        <taxon>Alphaproteobacteria</taxon>
        <taxon>Hyphomicrobiales</taxon>
        <taxon>Methylobacteriaceae</taxon>
        <taxon>Methylobacterium</taxon>
    </lineage>
</organism>
<keyword evidence="1" id="KW-0472">Membrane</keyword>
<feature type="transmembrane region" description="Helical" evidence="1">
    <location>
        <begin position="45"/>
        <end position="63"/>
    </location>
</feature>
<accession>A0A679K8J6</accession>
<proteinExistence type="predicted"/>
<feature type="transmembrane region" description="Helical" evidence="1">
    <location>
        <begin position="69"/>
        <end position="92"/>
    </location>
</feature>